<feature type="non-terminal residue" evidence="1">
    <location>
        <position position="139"/>
    </location>
</feature>
<accession>A0ABN9V4J9</accession>
<protein>
    <submittedName>
        <fullName evidence="1">Uncharacterized protein</fullName>
    </submittedName>
</protein>
<reference evidence="1" key="1">
    <citation type="submission" date="2023-10" db="EMBL/GenBank/DDBJ databases">
        <authorList>
            <person name="Chen Y."/>
            <person name="Shah S."/>
            <person name="Dougan E. K."/>
            <person name="Thang M."/>
            <person name="Chan C."/>
        </authorList>
    </citation>
    <scope>NUCLEOTIDE SEQUENCE [LARGE SCALE GENOMIC DNA]</scope>
</reference>
<gene>
    <name evidence="1" type="ORF">PCOR1329_LOCUS53826</name>
</gene>
<organism evidence="1 2">
    <name type="scientific">Prorocentrum cordatum</name>
    <dbReference type="NCBI Taxonomy" id="2364126"/>
    <lineage>
        <taxon>Eukaryota</taxon>
        <taxon>Sar</taxon>
        <taxon>Alveolata</taxon>
        <taxon>Dinophyceae</taxon>
        <taxon>Prorocentrales</taxon>
        <taxon>Prorocentraceae</taxon>
        <taxon>Prorocentrum</taxon>
    </lineage>
</organism>
<feature type="non-terminal residue" evidence="1">
    <location>
        <position position="1"/>
    </location>
</feature>
<comment type="caution">
    <text evidence="1">The sequence shown here is derived from an EMBL/GenBank/DDBJ whole genome shotgun (WGS) entry which is preliminary data.</text>
</comment>
<evidence type="ECO:0000313" key="1">
    <source>
        <dbReference type="EMBL" id="CAK0866716.1"/>
    </source>
</evidence>
<sequence>TFNLNAAAAPGPSGWSNVLLLRVARARHGPAAVAAFVEVFTHHRLAAADAVLWGAAVLAPVNQGKRRPDGSWKFRTVGLMEAPVKFAEGIAVGKYLAAARRRIEPSAFGLAPKGIPMCIKSLRGWAAAMAAPAARAEPE</sequence>
<dbReference type="Proteomes" id="UP001189429">
    <property type="component" value="Unassembled WGS sequence"/>
</dbReference>
<dbReference type="EMBL" id="CAUYUJ010016565">
    <property type="protein sequence ID" value="CAK0866716.1"/>
    <property type="molecule type" value="Genomic_DNA"/>
</dbReference>
<keyword evidence="2" id="KW-1185">Reference proteome</keyword>
<proteinExistence type="predicted"/>
<name>A0ABN9V4J9_9DINO</name>
<evidence type="ECO:0000313" key="2">
    <source>
        <dbReference type="Proteomes" id="UP001189429"/>
    </source>
</evidence>